<comment type="caution">
    <text evidence="2">The sequence shown here is derived from an EMBL/GenBank/DDBJ whole genome shotgun (WGS) entry which is preliminary data.</text>
</comment>
<evidence type="ECO:0008006" key="4">
    <source>
        <dbReference type="Google" id="ProtNLM"/>
    </source>
</evidence>
<evidence type="ECO:0000313" key="2">
    <source>
        <dbReference type="EMBL" id="MDI5830422.1"/>
    </source>
</evidence>
<sequence length="110" mass="12633">MKLLVAIAILCSLNVQATENKSLCEHRELRIEPDMQIEENVFTKFNAESAKAALEKLESNSNDLVVKFAIENNRRVIRGYTLRSKALESGKKEDIESFCDFYVTEAFYHD</sequence>
<name>A0ABT6U7K4_9GAMM</name>
<evidence type="ECO:0000256" key="1">
    <source>
        <dbReference type="SAM" id="SignalP"/>
    </source>
</evidence>
<keyword evidence="1" id="KW-0732">Signal</keyword>
<dbReference type="RefSeq" id="WP_144344969.1">
    <property type="nucleotide sequence ID" value="NZ_CP092630.1"/>
</dbReference>
<feature type="signal peptide" evidence="1">
    <location>
        <begin position="1"/>
        <end position="17"/>
    </location>
</feature>
<reference evidence="2 3" key="1">
    <citation type="submission" date="2022-09" db="EMBL/GenBank/DDBJ databases">
        <title>The outer-membrane cytochrome OmcA is essential for infection of Shewanella oneidensis by a zebrafish-associated bacteriophage.</title>
        <authorList>
            <person name="Grenfell A.W."/>
            <person name="Intile P."/>
            <person name="Mcfarlane J."/>
            <person name="Leung D."/>
            <person name="Abdalla K."/>
            <person name="Wold M."/>
            <person name="Kees E."/>
            <person name="Gralnick J."/>
        </authorList>
    </citation>
    <scope>NUCLEOTIDE SEQUENCE [LARGE SCALE GENOMIC DNA]</scope>
    <source>
        <strain evidence="2 3">NF-5</strain>
    </source>
</reference>
<gene>
    <name evidence="2" type="ORF">ODY93_02485</name>
</gene>
<feature type="chain" id="PRO_5046351467" description="SPOR domain-containing protein" evidence="1">
    <location>
        <begin position="18"/>
        <end position="110"/>
    </location>
</feature>
<dbReference type="Proteomes" id="UP001159075">
    <property type="component" value="Unassembled WGS sequence"/>
</dbReference>
<dbReference type="EMBL" id="JAOTLW010000002">
    <property type="protein sequence ID" value="MDI5830422.1"/>
    <property type="molecule type" value="Genomic_DNA"/>
</dbReference>
<keyword evidence="3" id="KW-1185">Reference proteome</keyword>
<protein>
    <recommendedName>
        <fullName evidence="4">SPOR domain-containing protein</fullName>
    </recommendedName>
</protein>
<proteinExistence type="predicted"/>
<organism evidence="2 3">
    <name type="scientific">Shewanella xiamenensis</name>
    <dbReference type="NCBI Taxonomy" id="332186"/>
    <lineage>
        <taxon>Bacteria</taxon>
        <taxon>Pseudomonadati</taxon>
        <taxon>Pseudomonadota</taxon>
        <taxon>Gammaproteobacteria</taxon>
        <taxon>Alteromonadales</taxon>
        <taxon>Shewanellaceae</taxon>
        <taxon>Shewanella</taxon>
    </lineage>
</organism>
<evidence type="ECO:0000313" key="3">
    <source>
        <dbReference type="Proteomes" id="UP001159075"/>
    </source>
</evidence>
<accession>A0ABT6U7K4</accession>